<feature type="site" description="Important for catalytic activity" evidence="7">
    <location>
        <position position="490"/>
    </location>
</feature>
<evidence type="ECO:0000256" key="7">
    <source>
        <dbReference type="HAMAP-Rule" id="MF_02065"/>
    </source>
</evidence>
<keyword evidence="3 7" id="KW-1133">Transmembrane helix</keyword>
<feature type="compositionally biased region" description="Polar residues" evidence="8">
    <location>
        <begin position="167"/>
        <end position="178"/>
    </location>
</feature>
<feature type="compositionally biased region" description="Low complexity" evidence="8">
    <location>
        <begin position="76"/>
        <end position="116"/>
    </location>
</feature>
<keyword evidence="4 7" id="KW-0472">Membrane</keyword>
<proteinExistence type="inferred from homology"/>
<organism evidence="9 10">
    <name type="scientific">Streptomyces violaceusniger</name>
    <dbReference type="NCBI Taxonomy" id="68280"/>
    <lineage>
        <taxon>Bacteria</taxon>
        <taxon>Bacillati</taxon>
        <taxon>Actinomycetota</taxon>
        <taxon>Actinomycetes</taxon>
        <taxon>Kitasatosporales</taxon>
        <taxon>Streptomycetaceae</taxon>
        <taxon>Streptomyces</taxon>
        <taxon>Streptomyces violaceusniger group</taxon>
    </lineage>
</organism>
<dbReference type="Pfam" id="PF02618">
    <property type="entry name" value="YceG"/>
    <property type="match status" value="1"/>
</dbReference>
<comment type="subcellular location">
    <subcellularLocation>
        <location evidence="7">Cell membrane</location>
        <topology evidence="7">Single-pass membrane protein</topology>
    </subcellularLocation>
</comment>
<evidence type="ECO:0000313" key="10">
    <source>
        <dbReference type="Proteomes" id="UP000053413"/>
    </source>
</evidence>
<evidence type="ECO:0000256" key="1">
    <source>
        <dbReference type="ARBA" id="ARBA00022475"/>
    </source>
</evidence>
<comment type="similarity">
    <text evidence="7">Belongs to the transglycosylase MltG family.</text>
</comment>
<evidence type="ECO:0000313" key="9">
    <source>
        <dbReference type="EMBL" id="KUL48473.1"/>
    </source>
</evidence>
<accession>A0A0X3VUY5</accession>
<dbReference type="PANTHER" id="PTHR30518">
    <property type="entry name" value="ENDOLYTIC MUREIN TRANSGLYCOSYLASE"/>
    <property type="match status" value="1"/>
</dbReference>
<evidence type="ECO:0000256" key="8">
    <source>
        <dbReference type="SAM" id="MobiDB-lite"/>
    </source>
</evidence>
<dbReference type="GO" id="GO:0005886">
    <property type="term" value="C:plasma membrane"/>
    <property type="evidence" value="ECO:0007669"/>
    <property type="project" value="UniProtKB-SubCell"/>
</dbReference>
<evidence type="ECO:0000256" key="5">
    <source>
        <dbReference type="ARBA" id="ARBA00023239"/>
    </source>
</evidence>
<dbReference type="GO" id="GO:0071555">
    <property type="term" value="P:cell wall organization"/>
    <property type="evidence" value="ECO:0007669"/>
    <property type="project" value="UniProtKB-KW"/>
</dbReference>
<comment type="catalytic activity">
    <reaction evidence="7">
        <text>a peptidoglycan chain = a peptidoglycan chain with N-acetyl-1,6-anhydromuramyl-[peptide] at the reducing end + a peptidoglycan chain with N-acetylglucosamine at the non-reducing end.</text>
        <dbReference type="EC" id="4.2.2.29"/>
    </reaction>
</comment>
<protein>
    <recommendedName>
        <fullName evidence="7">Endolytic murein transglycosylase</fullName>
        <ecNumber evidence="7">4.2.2.29</ecNumber>
    </recommendedName>
    <alternativeName>
        <fullName evidence="7">Peptidoglycan lytic transglycosylase</fullName>
    </alternativeName>
    <alternativeName>
        <fullName evidence="7">Peptidoglycan polymerization terminase</fullName>
    </alternativeName>
</protein>
<dbReference type="HAMAP" id="MF_02065">
    <property type="entry name" value="MltG"/>
    <property type="match status" value="1"/>
</dbReference>
<evidence type="ECO:0000256" key="2">
    <source>
        <dbReference type="ARBA" id="ARBA00022692"/>
    </source>
</evidence>
<sequence length="614" mass="66953">MTEYGRGPGSQPWHPEDPLYGDREWSSQPTVAGQDPYAQAPYAQEPYAQDPYAQEGYGQDLYGQGSYGQDAYAQDPYGHQQYPHGYQQDPQHQQHQHQQQHQQDPQHQHQQQPQWDGQGGGYPHQRHPQEYPGHGVPYPPQDGSYGGMDPQDPYGGQGASYPAQDAYQGQQRSPQAPSGPQGAHVPPQTQQMPTVSAEHHVPRQRESPEEPSARADAEDDHPFFTDGGGRGLDDAADDHDDDDEPGARGGKKGKGKPKKRRSGVACLFVTVVLVGAVGGGGYYAYDFWQTRFGPAPDYSGDGTGRIEVEVPSGSGNAEIGSILADKGVVKSSGAFVEAVEDSGKFVQPGTYSLRKEMSGAAAVKLMLDPTSSNALIVTEGMRDATIYAAIDKKIGLKAGTTAGVAKKEAKNLGLPSWADDNSKIKDPLEGFLYPSRYSVGKGAKPADVLRKMVAEANRNYGSQDLEGKAKELGLKSPLQLITVASLVQAEGVTHDDFRKMAEVIYNRLKLTNPETYGKLEFDSTYNYIKNQSKLDIPISEIKGYDNPYNTYFYKGLPPGPIGNPGADALKASLNPTSDGWYYFVAVSGKSQFSKTYADHQKWVDKFNKQRTNNG</sequence>
<feature type="compositionally biased region" description="Basic and acidic residues" evidence="8">
    <location>
        <begin position="197"/>
        <end position="223"/>
    </location>
</feature>
<evidence type="ECO:0000256" key="4">
    <source>
        <dbReference type="ARBA" id="ARBA00023136"/>
    </source>
</evidence>
<feature type="compositionally biased region" description="Acidic residues" evidence="8">
    <location>
        <begin position="234"/>
        <end position="244"/>
    </location>
</feature>
<dbReference type="Gene3D" id="3.30.1490.480">
    <property type="entry name" value="Endolytic murein transglycosylase"/>
    <property type="match status" value="1"/>
</dbReference>
<dbReference type="AlphaFoldDB" id="A0A0X3VUY5"/>
<name>A0A0X3VUY5_STRVO</name>
<dbReference type="PANTHER" id="PTHR30518:SF2">
    <property type="entry name" value="ENDOLYTIC MUREIN TRANSGLYCOSYLASE"/>
    <property type="match status" value="1"/>
</dbReference>
<dbReference type="GO" id="GO:0008932">
    <property type="term" value="F:lytic endotransglycosylase activity"/>
    <property type="evidence" value="ECO:0007669"/>
    <property type="project" value="UniProtKB-UniRule"/>
</dbReference>
<evidence type="ECO:0000256" key="6">
    <source>
        <dbReference type="ARBA" id="ARBA00023316"/>
    </source>
</evidence>
<dbReference type="NCBIfam" id="TIGR00247">
    <property type="entry name" value="endolytic transglycosylase MltG"/>
    <property type="match status" value="1"/>
</dbReference>
<dbReference type="EC" id="4.2.2.29" evidence="7"/>
<dbReference type="Proteomes" id="UP000053413">
    <property type="component" value="Unassembled WGS sequence"/>
</dbReference>
<reference evidence="10" key="1">
    <citation type="submission" date="2015-10" db="EMBL/GenBank/DDBJ databases">
        <authorList>
            <person name="Ju K.-S."/>
            <person name="Doroghazi J.R."/>
            <person name="Metcalf W.W."/>
        </authorList>
    </citation>
    <scope>NUCLEOTIDE SEQUENCE [LARGE SCALE GENOMIC DNA]</scope>
    <source>
        <strain evidence="10">NRRL F-8817</strain>
    </source>
</reference>
<keyword evidence="2 7" id="KW-0812">Transmembrane</keyword>
<dbReference type="EMBL" id="LLZJ01000376">
    <property type="protein sequence ID" value="KUL48473.1"/>
    <property type="molecule type" value="Genomic_DNA"/>
</dbReference>
<feature type="compositionally biased region" description="Basic and acidic residues" evidence="8">
    <location>
        <begin position="14"/>
        <end position="25"/>
    </location>
</feature>
<dbReference type="OrthoDB" id="9814591at2"/>
<dbReference type="InterPro" id="IPR003770">
    <property type="entry name" value="MLTG-like"/>
</dbReference>
<dbReference type="RefSeq" id="WP_059146788.1">
    <property type="nucleotide sequence ID" value="NZ_LLZJ01000376.1"/>
</dbReference>
<comment type="caution">
    <text evidence="9">The sequence shown here is derived from an EMBL/GenBank/DDBJ whole genome shotgun (WGS) entry which is preliminary data.</text>
</comment>
<feature type="transmembrane region" description="Helical" evidence="7">
    <location>
        <begin position="264"/>
        <end position="285"/>
    </location>
</feature>
<keyword evidence="1 7" id="KW-1003">Cell membrane</keyword>
<keyword evidence="5 7" id="KW-0456">Lyase</keyword>
<feature type="compositionally biased region" description="Low complexity" evidence="8">
    <location>
        <begin position="34"/>
        <end position="54"/>
    </location>
</feature>
<dbReference type="GO" id="GO:0009252">
    <property type="term" value="P:peptidoglycan biosynthetic process"/>
    <property type="evidence" value="ECO:0007669"/>
    <property type="project" value="UniProtKB-UniRule"/>
</dbReference>
<comment type="function">
    <text evidence="7">Functions as a peptidoglycan terminase that cleaves nascent peptidoglycan strands endolytically to terminate their elongation.</text>
</comment>
<gene>
    <name evidence="7" type="primary">mltG</name>
    <name evidence="9" type="ORF">ADL28_29310</name>
</gene>
<feature type="region of interest" description="Disordered" evidence="8">
    <location>
        <begin position="1"/>
        <end position="259"/>
    </location>
</feature>
<evidence type="ECO:0000256" key="3">
    <source>
        <dbReference type="ARBA" id="ARBA00022989"/>
    </source>
</evidence>
<feature type="compositionally biased region" description="Basic residues" evidence="8">
    <location>
        <begin position="249"/>
        <end position="259"/>
    </location>
</feature>
<keyword evidence="6 7" id="KW-0961">Cell wall biogenesis/degradation</keyword>